<dbReference type="PROSITE" id="PS50879">
    <property type="entry name" value="RNASE_H_1"/>
    <property type="match status" value="1"/>
</dbReference>
<comment type="subunit">
    <text evidence="4">Monomer.</text>
</comment>
<evidence type="ECO:0000259" key="11">
    <source>
        <dbReference type="PROSITE" id="PS50879"/>
    </source>
</evidence>
<name>A0A858BRU4_9FIRM</name>
<evidence type="ECO:0000256" key="3">
    <source>
        <dbReference type="ARBA" id="ARBA00005300"/>
    </source>
</evidence>
<feature type="domain" description="RNase H type-1" evidence="11">
    <location>
        <begin position="1"/>
        <end position="177"/>
    </location>
</feature>
<dbReference type="GO" id="GO:0046872">
    <property type="term" value="F:metal ion binding"/>
    <property type="evidence" value="ECO:0007669"/>
    <property type="project" value="UniProtKB-KW"/>
</dbReference>
<dbReference type="Pfam" id="PF00075">
    <property type="entry name" value="RNase_H"/>
    <property type="match status" value="1"/>
</dbReference>
<keyword evidence="10" id="KW-0460">Magnesium</keyword>
<evidence type="ECO:0000256" key="9">
    <source>
        <dbReference type="ARBA" id="ARBA00022801"/>
    </source>
</evidence>
<evidence type="ECO:0000313" key="13">
    <source>
        <dbReference type="Proteomes" id="UP000466848"/>
    </source>
</evidence>
<proteinExistence type="inferred from homology"/>
<dbReference type="KEGG" id="abut:Ami103574_00665"/>
<keyword evidence="6" id="KW-0540">Nuclease</keyword>
<evidence type="ECO:0000256" key="5">
    <source>
        <dbReference type="ARBA" id="ARBA00012180"/>
    </source>
</evidence>
<keyword evidence="13" id="KW-1185">Reference proteome</keyword>
<dbReference type="PANTHER" id="PTHR10642">
    <property type="entry name" value="RIBONUCLEASE H1"/>
    <property type="match status" value="1"/>
</dbReference>
<dbReference type="InterPro" id="IPR012337">
    <property type="entry name" value="RNaseH-like_sf"/>
</dbReference>
<comment type="catalytic activity">
    <reaction evidence="1">
        <text>Endonucleolytic cleavage to 5'-phosphomonoester.</text>
        <dbReference type="EC" id="3.1.26.4"/>
    </reaction>
</comment>
<keyword evidence="7" id="KW-0479">Metal-binding</keyword>
<dbReference type="InterPro" id="IPR022892">
    <property type="entry name" value="RNaseHI"/>
</dbReference>
<dbReference type="GO" id="GO:0004523">
    <property type="term" value="F:RNA-DNA hybrid ribonuclease activity"/>
    <property type="evidence" value="ECO:0007669"/>
    <property type="project" value="UniProtKB-EC"/>
</dbReference>
<dbReference type="EMBL" id="CP048649">
    <property type="protein sequence ID" value="QIB67909.1"/>
    <property type="molecule type" value="Genomic_DNA"/>
</dbReference>
<dbReference type="EC" id="3.1.26.4" evidence="5"/>
<organism evidence="12 13">
    <name type="scientific">Aminipila butyrica</name>
    <dbReference type="NCBI Taxonomy" id="433296"/>
    <lineage>
        <taxon>Bacteria</taxon>
        <taxon>Bacillati</taxon>
        <taxon>Bacillota</taxon>
        <taxon>Clostridia</taxon>
        <taxon>Peptostreptococcales</taxon>
        <taxon>Anaerovoracaceae</taxon>
        <taxon>Aminipila</taxon>
    </lineage>
</organism>
<dbReference type="PANTHER" id="PTHR10642:SF26">
    <property type="entry name" value="RIBONUCLEASE H1"/>
    <property type="match status" value="1"/>
</dbReference>
<evidence type="ECO:0000256" key="8">
    <source>
        <dbReference type="ARBA" id="ARBA00022759"/>
    </source>
</evidence>
<reference evidence="12 13" key="1">
    <citation type="submission" date="2020-02" db="EMBL/GenBank/DDBJ databases">
        <authorList>
            <person name="Kim Y.B."/>
            <person name="Roh S.W."/>
        </authorList>
    </citation>
    <scope>NUCLEOTIDE SEQUENCE [LARGE SCALE GENOMIC DNA]</scope>
    <source>
        <strain evidence="12 13">DSM 103574</strain>
    </source>
</reference>
<keyword evidence="8" id="KW-0255">Endonuclease</keyword>
<gene>
    <name evidence="12" type="ORF">Ami103574_00665</name>
</gene>
<protein>
    <recommendedName>
        <fullName evidence="5">ribonuclease H</fullName>
        <ecNumber evidence="5">3.1.26.4</ecNumber>
    </recommendedName>
</protein>
<accession>A0A858BRU4</accession>
<evidence type="ECO:0000256" key="4">
    <source>
        <dbReference type="ARBA" id="ARBA00011245"/>
    </source>
</evidence>
<dbReference type="SUPFAM" id="SSF53098">
    <property type="entry name" value="Ribonuclease H-like"/>
    <property type="match status" value="1"/>
</dbReference>
<dbReference type="Proteomes" id="UP000466848">
    <property type="component" value="Chromosome"/>
</dbReference>
<keyword evidence="9" id="KW-0378">Hydrolase</keyword>
<dbReference type="InterPro" id="IPR050092">
    <property type="entry name" value="RNase_H"/>
</dbReference>
<dbReference type="InterPro" id="IPR002156">
    <property type="entry name" value="RNaseH_domain"/>
</dbReference>
<dbReference type="AlphaFoldDB" id="A0A858BRU4"/>
<evidence type="ECO:0000256" key="2">
    <source>
        <dbReference type="ARBA" id="ARBA00001946"/>
    </source>
</evidence>
<evidence type="ECO:0000256" key="1">
    <source>
        <dbReference type="ARBA" id="ARBA00000077"/>
    </source>
</evidence>
<dbReference type="CDD" id="cd09278">
    <property type="entry name" value="RNase_HI_prokaryote_like"/>
    <property type="match status" value="1"/>
</dbReference>
<dbReference type="GO" id="GO:0003676">
    <property type="term" value="F:nucleic acid binding"/>
    <property type="evidence" value="ECO:0007669"/>
    <property type="project" value="InterPro"/>
</dbReference>
<sequence length="183" mass="21181">MSILKIYTDGACSGNQSEKNVGGWGAVLEYGEHQKELFGGQLNTTNNRMEMMALVEALSAVKKDNQTIEVFSDSSYLMNCFREKWYEGWLKNNWMNSSKKPVENRDLWEQLLTLIKGHRISFYRVKGHVNLNSKTTNFNALYEKFIQINGARFSFEDFQYIIQMNNRVDALANKGINQVRESL</sequence>
<dbReference type="GO" id="GO:0043137">
    <property type="term" value="P:DNA replication, removal of RNA primer"/>
    <property type="evidence" value="ECO:0007669"/>
    <property type="project" value="TreeGrafter"/>
</dbReference>
<dbReference type="Gene3D" id="3.30.420.10">
    <property type="entry name" value="Ribonuclease H-like superfamily/Ribonuclease H"/>
    <property type="match status" value="1"/>
</dbReference>
<dbReference type="RefSeq" id="WP_163064829.1">
    <property type="nucleotide sequence ID" value="NZ_CP048649.1"/>
</dbReference>
<evidence type="ECO:0000256" key="6">
    <source>
        <dbReference type="ARBA" id="ARBA00022722"/>
    </source>
</evidence>
<evidence type="ECO:0000313" key="12">
    <source>
        <dbReference type="EMBL" id="QIB67909.1"/>
    </source>
</evidence>
<dbReference type="InterPro" id="IPR036397">
    <property type="entry name" value="RNaseH_sf"/>
</dbReference>
<evidence type="ECO:0000256" key="10">
    <source>
        <dbReference type="ARBA" id="ARBA00022842"/>
    </source>
</evidence>
<evidence type="ECO:0000256" key="7">
    <source>
        <dbReference type="ARBA" id="ARBA00022723"/>
    </source>
</evidence>
<comment type="cofactor">
    <cofactor evidence="2">
        <name>Mg(2+)</name>
        <dbReference type="ChEBI" id="CHEBI:18420"/>
    </cofactor>
</comment>
<comment type="similarity">
    <text evidence="3">Belongs to the RNase H family.</text>
</comment>